<feature type="region of interest" description="Disordered" evidence="1">
    <location>
        <begin position="432"/>
        <end position="458"/>
    </location>
</feature>
<feature type="domain" description="C2H2-type" evidence="2">
    <location>
        <begin position="654"/>
        <end position="677"/>
    </location>
</feature>
<dbReference type="PROSITE" id="PS00028">
    <property type="entry name" value="ZINC_FINGER_C2H2_1"/>
    <property type="match status" value="2"/>
</dbReference>
<evidence type="ECO:0000259" key="2">
    <source>
        <dbReference type="PROSITE" id="PS00028"/>
    </source>
</evidence>
<feature type="compositionally biased region" description="Basic and acidic residues" evidence="1">
    <location>
        <begin position="632"/>
        <end position="646"/>
    </location>
</feature>
<feature type="domain" description="C2H2-type" evidence="2">
    <location>
        <begin position="713"/>
        <end position="736"/>
    </location>
</feature>
<feature type="compositionally biased region" description="Low complexity" evidence="1">
    <location>
        <begin position="327"/>
        <end position="337"/>
    </location>
</feature>
<feature type="region of interest" description="Disordered" evidence="1">
    <location>
        <begin position="761"/>
        <end position="787"/>
    </location>
</feature>
<accession>A0AAV9W0N1</accession>
<feature type="region of interest" description="Disordered" evidence="1">
    <location>
        <begin position="70"/>
        <end position="89"/>
    </location>
</feature>
<proteinExistence type="predicted"/>
<feature type="compositionally biased region" description="Polar residues" evidence="1">
    <location>
        <begin position="264"/>
        <end position="276"/>
    </location>
</feature>
<sequence>MQLFHRERKASSTKRWSLFIEKPTSAQYPSYEQFQDPASFYNSLQTNVDNNTAGNRFSVLSTISAPAVPRTKNTATNSASNSKGKSKAKSISKRLSLKFGLNLSSHGGATPSWWKPSVSQAIPQDGSATTASGEDFYNPDIEVDSFEHIENIYNYSTPVSAPHRRSSQLYLQQNSQLRAGVVNKRHSIAVSPGSYHYGEKMAASKRRENTMAEFLMMVDPNDSTSHLTSPSPYLQNQDTSFNSFLEEFTSDNFEIPPETDGKQPLSSEGKSPSGPLTPSLDDGFDLGSLNITPEPVLGTSNGTSFQVDSPPPYNSWSVEEGNKNDTAADAEAPAARSSADEEGATQRGLLPWYNDVSGNRASFHSLDELQPPSYPSLGVESPERYTWAGDGKDESIWKRFVGNPEDQEVVDILKQAEVEAFMGGHSRRRNGVLFSERRRGSGSEGDDETSVRPRRDTGAWWKRDHGNMVVQNDANESGSAIEDEPDGGQPAGAAVPAIDASMDDVRISGQEAALRIEDILDGEMAFPISQEGTSEPLFLPSELGSDSPVGVCGICGTDLNYREGEASVDWYMTLKNHFEVAHGSWAARMPDWFGNSSATLEQPEVSNSIEMDIDSNLESIVDTDRAEEEADDHPRTLPEPPHEPKSVETAQHECPIATCAESFDVFQDLNLHMFERHGVRGTPLGLSTSKATINSKEPRSSLWDKHHSRGFQCPTLACNSWFATYDEREQHASMCHSIRSRPSVASDGPPDDVRVVVKAPHGHPLHHPKHLSDHSRPYLESEKAGEEAGPSEFKQLWHGFSTAIKMDGDIRAGEPSSLSYGDLRVFSASKPKPSHDVREDDEIFNKTMNELLKVVQQTCESGTSGSKEAFDVQNWLQNHLDIIGPEAAERLISSTPTYYENMVTDADTAVWVQKIKGGLIGMKPRGSKKGKERAIEYRSQPFAGPSPAITDPKHLELRNPQAEEVSRVKLASMNTRFLTAANKAHDKLLAGTLRPNASKEFKEFVTSLGSVSDIIDVGMDVVDMILAEEVPRSLRMVYCFLHVAYAISQSESLSPEKSNILEFQAGLSVFRSCLPAISEIPGMPSERDIFDEIAFVMWEELEFALKWIETWDGNEALNKVGCAANEVEGLKDFMRNHCDSQHGTKGTGMTIDPKLLCLGSGIEARASEVVEESSQPLSSWEDVIQCGVFAILVRWLKELKETGVIFAYLCGSLCTSIVASFKKRVKFKDRFVLSEPTSQLEAHLQQDVVAPLNNYNYIGGSSVVSSAVSMLKRGYISTIRDFENCMVDLARVRRRTQDELHAFVYAILWHCNSCAIFVPDNLWGACRGPEDADYSLQYVNQRVQRELCGFSGNRVEEEQTTVGHVSLPEILGMPIDEIEDVPMDGHSPQPGNYGICAIDNILVPPTPVKLAAQENSPPYSTASSSSPNNYDSMWESSPRGHQGSETSFSNPNSTNVTPDELYVNPGRANANSFPTDYFSYSRPQIPATPTFLEPQPTVIAREGKPSKSRKRKYLEGDGATSFPARRRKVVPTTGKRLYCDVPGCEEFASTSSNLSRHKRTKHGNAATREASYHCGKAGCDRVFYGPRGKGNLKTHMGKDHGC</sequence>
<organism evidence="3 4">
    <name type="scientific">Arthrobotrys musiformis</name>
    <dbReference type="NCBI Taxonomy" id="47236"/>
    <lineage>
        <taxon>Eukaryota</taxon>
        <taxon>Fungi</taxon>
        <taxon>Dikarya</taxon>
        <taxon>Ascomycota</taxon>
        <taxon>Pezizomycotina</taxon>
        <taxon>Orbiliomycetes</taxon>
        <taxon>Orbiliales</taxon>
        <taxon>Orbiliaceae</taxon>
        <taxon>Arthrobotrys</taxon>
    </lineage>
</organism>
<protein>
    <recommendedName>
        <fullName evidence="2">C2H2-type domain-containing protein</fullName>
    </recommendedName>
</protein>
<dbReference type="Gene3D" id="3.30.160.60">
    <property type="entry name" value="Classic Zinc Finger"/>
    <property type="match status" value="1"/>
</dbReference>
<evidence type="ECO:0000313" key="3">
    <source>
        <dbReference type="EMBL" id="KAK6498815.1"/>
    </source>
</evidence>
<gene>
    <name evidence="3" type="ORF">TWF481_011388</name>
</gene>
<evidence type="ECO:0000256" key="1">
    <source>
        <dbReference type="SAM" id="MobiDB-lite"/>
    </source>
</evidence>
<dbReference type="Proteomes" id="UP001370758">
    <property type="component" value="Unassembled WGS sequence"/>
</dbReference>
<keyword evidence="4" id="KW-1185">Reference proteome</keyword>
<comment type="caution">
    <text evidence="3">The sequence shown here is derived from an EMBL/GenBank/DDBJ whole genome shotgun (WGS) entry which is preliminary data.</text>
</comment>
<feature type="compositionally biased region" description="Basic and acidic residues" evidence="1">
    <location>
        <begin position="449"/>
        <end position="458"/>
    </location>
</feature>
<feature type="compositionally biased region" description="Low complexity" evidence="1">
    <location>
        <begin position="1415"/>
        <end position="1432"/>
    </location>
</feature>
<reference evidence="3 4" key="1">
    <citation type="submission" date="2023-08" db="EMBL/GenBank/DDBJ databases">
        <authorList>
            <person name="Palmer J.M."/>
        </authorList>
    </citation>
    <scope>NUCLEOTIDE SEQUENCE [LARGE SCALE GENOMIC DNA]</scope>
    <source>
        <strain evidence="3 4">TWF481</strain>
    </source>
</reference>
<feature type="compositionally biased region" description="Polar residues" evidence="1">
    <location>
        <begin position="298"/>
        <end position="307"/>
    </location>
</feature>
<name>A0AAV9W0N1_9PEZI</name>
<feature type="compositionally biased region" description="Basic and acidic residues" evidence="1">
    <location>
        <begin position="770"/>
        <end position="786"/>
    </location>
</feature>
<feature type="region of interest" description="Disordered" evidence="1">
    <location>
        <begin position="624"/>
        <end position="650"/>
    </location>
</feature>
<dbReference type="SMART" id="SM00355">
    <property type="entry name" value="ZnF_C2H2"/>
    <property type="match status" value="4"/>
</dbReference>
<dbReference type="EMBL" id="JAVHJL010000008">
    <property type="protein sequence ID" value="KAK6498815.1"/>
    <property type="molecule type" value="Genomic_DNA"/>
</dbReference>
<feature type="compositionally biased region" description="Polar residues" evidence="1">
    <location>
        <begin position="1443"/>
        <end position="1457"/>
    </location>
</feature>
<evidence type="ECO:0000313" key="4">
    <source>
        <dbReference type="Proteomes" id="UP001370758"/>
    </source>
</evidence>
<dbReference type="InterPro" id="IPR013087">
    <property type="entry name" value="Znf_C2H2_type"/>
</dbReference>
<feature type="region of interest" description="Disordered" evidence="1">
    <location>
        <begin position="252"/>
        <end position="386"/>
    </location>
</feature>
<feature type="region of interest" description="Disordered" evidence="1">
    <location>
        <begin position="1412"/>
        <end position="1468"/>
    </location>
</feature>